<proteinExistence type="predicted"/>
<evidence type="ECO:0000313" key="2">
    <source>
        <dbReference type="EMBL" id="ONI01398.1"/>
    </source>
</evidence>
<dbReference type="EMBL" id="CM007656">
    <property type="protein sequence ID" value="ONI01398.1"/>
    <property type="molecule type" value="Genomic_DNA"/>
</dbReference>
<evidence type="ECO:0000256" key="1">
    <source>
        <dbReference type="SAM" id="SignalP"/>
    </source>
</evidence>
<gene>
    <name evidence="2" type="ORF">PRUPE_6G137700</name>
</gene>
<keyword evidence="1" id="KW-0732">Signal</keyword>
<name>A0A251NQ66_PRUPE</name>
<reference evidence="2 3" key="1">
    <citation type="journal article" date="2013" name="Nat. Genet.">
        <title>The high-quality draft genome of peach (Prunus persica) identifies unique patterns of genetic diversity, domestication and genome evolution.</title>
        <authorList>
            <consortium name="International Peach Genome Initiative"/>
            <person name="Verde I."/>
            <person name="Abbott A.G."/>
            <person name="Scalabrin S."/>
            <person name="Jung S."/>
            <person name="Shu S."/>
            <person name="Marroni F."/>
            <person name="Zhebentyayeva T."/>
            <person name="Dettori M.T."/>
            <person name="Grimwood J."/>
            <person name="Cattonaro F."/>
            <person name="Zuccolo A."/>
            <person name="Rossini L."/>
            <person name="Jenkins J."/>
            <person name="Vendramin E."/>
            <person name="Meisel L.A."/>
            <person name="Decroocq V."/>
            <person name="Sosinski B."/>
            <person name="Prochnik S."/>
            <person name="Mitros T."/>
            <person name="Policriti A."/>
            <person name="Cipriani G."/>
            <person name="Dondini L."/>
            <person name="Ficklin S."/>
            <person name="Goodstein D.M."/>
            <person name="Xuan P."/>
            <person name="Del Fabbro C."/>
            <person name="Aramini V."/>
            <person name="Copetti D."/>
            <person name="Gonzalez S."/>
            <person name="Horner D.S."/>
            <person name="Falchi R."/>
            <person name="Lucas S."/>
            <person name="Mica E."/>
            <person name="Maldonado J."/>
            <person name="Lazzari B."/>
            <person name="Bielenberg D."/>
            <person name="Pirona R."/>
            <person name="Miculan M."/>
            <person name="Barakat A."/>
            <person name="Testolin R."/>
            <person name="Stella A."/>
            <person name="Tartarini S."/>
            <person name="Tonutti P."/>
            <person name="Arus P."/>
            <person name="Orellana A."/>
            <person name="Wells C."/>
            <person name="Main D."/>
            <person name="Vizzotto G."/>
            <person name="Silva H."/>
            <person name="Salamini F."/>
            <person name="Schmutz J."/>
            <person name="Morgante M."/>
            <person name="Rokhsar D.S."/>
        </authorList>
    </citation>
    <scope>NUCLEOTIDE SEQUENCE [LARGE SCALE GENOMIC DNA]</scope>
    <source>
        <strain evidence="3">cv. Nemared</strain>
    </source>
</reference>
<dbReference type="Gramene" id="ONI01398">
    <property type="protein sequence ID" value="ONI01398"/>
    <property type="gene ID" value="PRUPE_6G137700"/>
</dbReference>
<feature type="signal peptide" evidence="1">
    <location>
        <begin position="1"/>
        <end position="26"/>
    </location>
</feature>
<feature type="chain" id="PRO_5013304355" evidence="1">
    <location>
        <begin position="27"/>
        <end position="120"/>
    </location>
</feature>
<dbReference type="AlphaFoldDB" id="A0A251NQ66"/>
<keyword evidence="3" id="KW-1185">Reference proteome</keyword>
<sequence length="120" mass="13913">MGTRHMQIRSHVMPILCLSYAMSLLAQGPCQNFFLRDVEKAGEWEGAREIVVWKMNKMGNYKKKRSKKHTKYKIKGQRVGRFAALMRLKHMNKQAGLTQLCQAWHTGQMARNNSVALCQF</sequence>
<accession>A0A251NQ66</accession>
<protein>
    <submittedName>
        <fullName evidence="2">Uncharacterized protein</fullName>
    </submittedName>
</protein>
<organism evidence="2 3">
    <name type="scientific">Prunus persica</name>
    <name type="common">Peach</name>
    <name type="synonym">Amygdalus persica</name>
    <dbReference type="NCBI Taxonomy" id="3760"/>
    <lineage>
        <taxon>Eukaryota</taxon>
        <taxon>Viridiplantae</taxon>
        <taxon>Streptophyta</taxon>
        <taxon>Embryophyta</taxon>
        <taxon>Tracheophyta</taxon>
        <taxon>Spermatophyta</taxon>
        <taxon>Magnoliopsida</taxon>
        <taxon>eudicotyledons</taxon>
        <taxon>Gunneridae</taxon>
        <taxon>Pentapetalae</taxon>
        <taxon>rosids</taxon>
        <taxon>fabids</taxon>
        <taxon>Rosales</taxon>
        <taxon>Rosaceae</taxon>
        <taxon>Amygdaloideae</taxon>
        <taxon>Amygdaleae</taxon>
        <taxon>Prunus</taxon>
    </lineage>
</organism>
<dbReference type="Proteomes" id="UP000006882">
    <property type="component" value="Chromosome G6"/>
</dbReference>
<evidence type="ECO:0000313" key="3">
    <source>
        <dbReference type="Proteomes" id="UP000006882"/>
    </source>
</evidence>